<gene>
    <name evidence="3" type="ORF">AQJ91_47215</name>
</gene>
<evidence type="ECO:0000313" key="4">
    <source>
        <dbReference type="Proteomes" id="UP000053260"/>
    </source>
</evidence>
<dbReference type="Proteomes" id="UP000053260">
    <property type="component" value="Unassembled WGS sequence"/>
</dbReference>
<keyword evidence="2" id="KW-0812">Transmembrane</keyword>
<keyword evidence="4" id="KW-1185">Reference proteome</keyword>
<evidence type="ECO:0008006" key="5">
    <source>
        <dbReference type="Google" id="ProtNLM"/>
    </source>
</evidence>
<dbReference type="EMBL" id="LMXB01000154">
    <property type="protein sequence ID" value="KUO14383.1"/>
    <property type="molecule type" value="Genomic_DNA"/>
</dbReference>
<name>A0A101UP96_9ACTN</name>
<sequence length="97" mass="9834">MLPEEPWRTTCPAGHPFGGIAATEPRPEPGIWLPLAAITVPLLGVAELLPDAGGSSTTVVLGSLALGASYLVLFLINPKGFGFGDMKLALAPGAVLG</sequence>
<reference evidence="3 4" key="1">
    <citation type="submission" date="2015-10" db="EMBL/GenBank/DDBJ databases">
        <title>Draft genome sequence of Streptomyces sp. RV15, isolated from a marine sponge.</title>
        <authorList>
            <person name="Ruckert C."/>
            <person name="Abdelmohsen U.R."/>
            <person name="Winkler A."/>
            <person name="Hentschel U."/>
            <person name="Kalinowski J."/>
            <person name="Kampfer P."/>
            <person name="Glaeser S."/>
        </authorList>
    </citation>
    <scope>NUCLEOTIDE SEQUENCE [LARGE SCALE GENOMIC DNA]</scope>
    <source>
        <strain evidence="3 4">RV15</strain>
    </source>
</reference>
<evidence type="ECO:0000313" key="3">
    <source>
        <dbReference type="EMBL" id="KUO14383.1"/>
    </source>
</evidence>
<keyword evidence="2" id="KW-1133">Transmembrane helix</keyword>
<organism evidence="3 4">
    <name type="scientific">Streptomyces dysideae</name>
    <dbReference type="NCBI Taxonomy" id="909626"/>
    <lineage>
        <taxon>Bacteria</taxon>
        <taxon>Bacillati</taxon>
        <taxon>Actinomycetota</taxon>
        <taxon>Actinomycetes</taxon>
        <taxon>Kitasatosporales</taxon>
        <taxon>Streptomycetaceae</taxon>
        <taxon>Streptomyces</taxon>
    </lineage>
</organism>
<comment type="caution">
    <text evidence="3">The sequence shown here is derived from an EMBL/GenBank/DDBJ whole genome shotgun (WGS) entry which is preliminary data.</text>
</comment>
<evidence type="ECO:0000256" key="1">
    <source>
        <dbReference type="SAM" id="MobiDB-lite"/>
    </source>
</evidence>
<dbReference type="AlphaFoldDB" id="A0A101UP96"/>
<feature type="region of interest" description="Disordered" evidence="1">
    <location>
        <begin position="1"/>
        <end position="22"/>
    </location>
</feature>
<protein>
    <recommendedName>
        <fullName evidence="5">Prepilin type IV endopeptidase peptidase domain-containing protein</fullName>
    </recommendedName>
</protein>
<evidence type="ECO:0000256" key="2">
    <source>
        <dbReference type="SAM" id="Phobius"/>
    </source>
</evidence>
<keyword evidence="2" id="KW-0472">Membrane</keyword>
<proteinExistence type="predicted"/>
<dbReference type="STRING" id="909626.AQJ91_47215"/>
<feature type="transmembrane region" description="Helical" evidence="2">
    <location>
        <begin position="56"/>
        <end position="76"/>
    </location>
</feature>
<accession>A0A101UP96</accession>